<dbReference type="EMBL" id="QPEX01000024">
    <property type="protein sequence ID" value="RCS49422.1"/>
    <property type="molecule type" value="Genomic_DNA"/>
</dbReference>
<accession>A0A368KTH4</accession>
<feature type="transmembrane region" description="Helical" evidence="1">
    <location>
        <begin position="30"/>
        <end position="50"/>
    </location>
</feature>
<sequence>MGDSDRAADHSGEKVIGTSRLSIRGRRFSLRFLLIGTALIAAGLGIWRVFSYRHPAHQFLSYQKAPYTSGRQMKVGPNTIAIRSVARNRYDGKIHILTGDGLSQQVPGVPQLKDCAKWLDVVQLEITPGPDLAELIQVRIFDHQTRSLLSELDPAYGWRVVEPNLIQIYGLGKEIPPKLDVWLRLNSHADDTVYSLAPVVGANVKIPGGTITVEEVQDRFAGWSSGKGFYPSQPDSGPDSAVILNWKGNWLEETRYQFVTVSNVGEREYRDRFMRLNWDSNSVGPIRSPFPLGEIDHFELRPFGGRHRFFFDGLEVPPATGRKFDPPPTAIIPVDGTQQQGFLTQFEPLRVRYRVEKGTNVHGSGVYNTLAWIKQSGPHKNVDTEFTLLFTVHGIAELPLDIRLQDASSGQWLGKNAQTSGNYMSHGSNRKATAQVFRMPLEDVKAIEVTARMP</sequence>
<dbReference type="Proteomes" id="UP000253562">
    <property type="component" value="Unassembled WGS sequence"/>
</dbReference>
<proteinExistence type="predicted"/>
<dbReference type="AlphaFoldDB" id="A0A368KTH4"/>
<keyword evidence="1" id="KW-0812">Transmembrane</keyword>
<evidence type="ECO:0000313" key="2">
    <source>
        <dbReference type="EMBL" id="RCS49422.1"/>
    </source>
</evidence>
<evidence type="ECO:0000256" key="1">
    <source>
        <dbReference type="SAM" id="Phobius"/>
    </source>
</evidence>
<name>A0A368KTH4_9BACT</name>
<gene>
    <name evidence="2" type="ORF">DTL42_12920</name>
</gene>
<organism evidence="2 3">
    <name type="scientific">Bremerella cremea</name>
    <dbReference type="NCBI Taxonomy" id="1031537"/>
    <lineage>
        <taxon>Bacteria</taxon>
        <taxon>Pseudomonadati</taxon>
        <taxon>Planctomycetota</taxon>
        <taxon>Planctomycetia</taxon>
        <taxon>Pirellulales</taxon>
        <taxon>Pirellulaceae</taxon>
        <taxon>Bremerella</taxon>
    </lineage>
</organism>
<protein>
    <submittedName>
        <fullName evidence="2">Uncharacterized protein</fullName>
    </submittedName>
</protein>
<comment type="caution">
    <text evidence="2">The sequence shown here is derived from an EMBL/GenBank/DDBJ whole genome shotgun (WGS) entry which is preliminary data.</text>
</comment>
<evidence type="ECO:0000313" key="3">
    <source>
        <dbReference type="Proteomes" id="UP000253562"/>
    </source>
</evidence>
<reference evidence="2 3" key="1">
    <citation type="submission" date="2018-07" db="EMBL/GenBank/DDBJ databases">
        <title>Comparative genomes isolates from brazilian mangrove.</title>
        <authorList>
            <person name="De Araujo J.E."/>
            <person name="Taketani R.G."/>
            <person name="Silva M.C.P."/>
            <person name="Lourenco M.V."/>
            <person name="Oliveira V.M."/>
            <person name="Andreote F.D."/>
        </authorList>
    </citation>
    <scope>NUCLEOTIDE SEQUENCE [LARGE SCALE GENOMIC DNA]</scope>
    <source>
        <strain evidence="2 3">HEX PRIS-MGV</strain>
    </source>
</reference>
<keyword evidence="1" id="KW-0472">Membrane</keyword>
<keyword evidence="1" id="KW-1133">Transmembrane helix</keyword>